<feature type="compositionally biased region" description="Polar residues" evidence="1">
    <location>
        <begin position="378"/>
        <end position="397"/>
    </location>
</feature>
<feature type="compositionally biased region" description="Polar residues" evidence="1">
    <location>
        <begin position="312"/>
        <end position="325"/>
    </location>
</feature>
<feature type="region of interest" description="Disordered" evidence="1">
    <location>
        <begin position="368"/>
        <end position="397"/>
    </location>
</feature>
<evidence type="ECO:0000313" key="3">
    <source>
        <dbReference type="Proteomes" id="UP001199106"/>
    </source>
</evidence>
<name>A0AAD4FCX6_9PLEO</name>
<evidence type="ECO:0000256" key="1">
    <source>
        <dbReference type="SAM" id="MobiDB-lite"/>
    </source>
</evidence>
<feature type="compositionally biased region" description="Basic and acidic residues" evidence="1">
    <location>
        <begin position="290"/>
        <end position="304"/>
    </location>
</feature>
<feature type="region of interest" description="Disordered" evidence="1">
    <location>
        <begin position="290"/>
        <end position="330"/>
    </location>
</feature>
<feature type="compositionally biased region" description="Polar residues" evidence="1">
    <location>
        <begin position="197"/>
        <end position="208"/>
    </location>
</feature>
<feature type="region of interest" description="Disordered" evidence="1">
    <location>
        <begin position="75"/>
        <end position="109"/>
    </location>
</feature>
<gene>
    <name evidence="2" type="ORF">G6011_09904</name>
</gene>
<sequence length="633" mass="69731">MTGMDGRQNRFDRSGAMHDTNESYPKSQEIESQKWHNALKSSQRALTQSMNSPAYRRFLANTALLWDQEPRELHESSSGIMRGGRGGDAVRSTTSDTTVKVGNSYKGRHDGYAQSPVPIGAGIAQAGHLVLDFSDARSGTPLSLRNHTLTGMSTESPPQVYSSGPGHAYAKPIMRNTSCGWLFEQAERSQGPFHSVPKSSASKISTPTVPAGLRPSNLFSPLGSPEDLHMTRRTNLHERRQSDRISSLPSIGSPLGPGRMREQLHEGDNRRVPLSSVSKGSFIQREYEMGWRRPTEDVTQAKEPKQRKRGPSSPTVQRYASTGSVSPAFDITPRSAQIDDQGNIFINGSGHARKHTDPFVDPEPIQYGSRSARPSMAGPSTTFQFPSEPSMRSPSTPVSAVLPNFAPTNSGFARQPTPAVTLPFSATLRHTTPLTPAFLTSASGTIPRGRPPMCSSLPILPPPLSSIQGKYHHTPAARAHLEAQKPTREAWIRAEAAKIAQLARKRQAAYITYMETQDAEDYQFWQMIEVEYADATNTEKRKEERRNLFLNGRGMLALKTDQVGDMSADSRQKGVVDGEEKMLGYQMATMERVCAEVKRDEGDAIITADMLATLNLDEKKALRKHLLGRLERS</sequence>
<keyword evidence="3" id="KW-1185">Reference proteome</keyword>
<dbReference type="AlphaFoldDB" id="A0AAD4FCX6"/>
<feature type="compositionally biased region" description="Basic and acidic residues" evidence="1">
    <location>
        <begin position="259"/>
        <end position="271"/>
    </location>
</feature>
<proteinExistence type="predicted"/>
<feature type="compositionally biased region" description="Polar residues" evidence="1">
    <location>
        <begin position="91"/>
        <end position="101"/>
    </location>
</feature>
<feature type="compositionally biased region" description="Basic and acidic residues" evidence="1">
    <location>
        <begin position="7"/>
        <end position="21"/>
    </location>
</feature>
<protein>
    <submittedName>
        <fullName evidence="2">Uncharacterized protein</fullName>
    </submittedName>
</protein>
<dbReference type="Proteomes" id="UP001199106">
    <property type="component" value="Unassembled WGS sequence"/>
</dbReference>
<organism evidence="2 3">
    <name type="scientific">Alternaria panax</name>
    <dbReference type="NCBI Taxonomy" id="48097"/>
    <lineage>
        <taxon>Eukaryota</taxon>
        <taxon>Fungi</taxon>
        <taxon>Dikarya</taxon>
        <taxon>Ascomycota</taxon>
        <taxon>Pezizomycotina</taxon>
        <taxon>Dothideomycetes</taxon>
        <taxon>Pleosporomycetidae</taxon>
        <taxon>Pleosporales</taxon>
        <taxon>Pleosporineae</taxon>
        <taxon>Pleosporaceae</taxon>
        <taxon>Alternaria</taxon>
        <taxon>Alternaria sect. Panax</taxon>
    </lineage>
</organism>
<feature type="compositionally biased region" description="Low complexity" evidence="1">
    <location>
        <begin position="245"/>
        <end position="258"/>
    </location>
</feature>
<feature type="compositionally biased region" description="Basic and acidic residues" evidence="1">
    <location>
        <begin position="226"/>
        <end position="243"/>
    </location>
</feature>
<dbReference type="EMBL" id="JAANER010000008">
    <property type="protein sequence ID" value="KAG9186796.1"/>
    <property type="molecule type" value="Genomic_DNA"/>
</dbReference>
<feature type="region of interest" description="Disordered" evidence="1">
    <location>
        <begin position="1"/>
        <end position="32"/>
    </location>
</feature>
<reference evidence="2" key="1">
    <citation type="submission" date="2021-07" db="EMBL/GenBank/DDBJ databases">
        <title>Genome Resource of American Ginseng Black Spot Pathogen Alternaria panax.</title>
        <authorList>
            <person name="Qiu C."/>
            <person name="Wang W."/>
            <person name="Liu Z."/>
        </authorList>
    </citation>
    <scope>NUCLEOTIDE SEQUENCE</scope>
    <source>
        <strain evidence="2">BNCC115425</strain>
    </source>
</reference>
<feature type="region of interest" description="Disordered" evidence="1">
    <location>
        <begin position="192"/>
        <end position="274"/>
    </location>
</feature>
<evidence type="ECO:0000313" key="2">
    <source>
        <dbReference type="EMBL" id="KAG9186796.1"/>
    </source>
</evidence>
<comment type="caution">
    <text evidence="2">The sequence shown here is derived from an EMBL/GenBank/DDBJ whole genome shotgun (WGS) entry which is preliminary data.</text>
</comment>
<accession>A0AAD4FCX6</accession>